<proteinExistence type="predicted"/>
<sequence length="77" mass="8625">MMEHKSSGTFPKGCFDRPENKNVNQQILARVQSTDGVTPVSTIKVSAPFNYFKSLFKLSLNDNKQDHDGSTLCCMQL</sequence>
<name>A0ABN8MLR4_9CNID</name>
<dbReference type="Proteomes" id="UP001159427">
    <property type="component" value="Unassembled WGS sequence"/>
</dbReference>
<accession>A0ABN8MLR4</accession>
<evidence type="ECO:0000313" key="2">
    <source>
        <dbReference type="Proteomes" id="UP001159427"/>
    </source>
</evidence>
<gene>
    <name evidence="1" type="ORF">PEVE_00035238</name>
</gene>
<reference evidence="1 2" key="1">
    <citation type="submission" date="2022-05" db="EMBL/GenBank/DDBJ databases">
        <authorList>
            <consortium name="Genoscope - CEA"/>
            <person name="William W."/>
        </authorList>
    </citation>
    <scope>NUCLEOTIDE SEQUENCE [LARGE SCALE GENOMIC DNA]</scope>
</reference>
<dbReference type="EMBL" id="CALNXI010000543">
    <property type="protein sequence ID" value="CAH3028944.1"/>
    <property type="molecule type" value="Genomic_DNA"/>
</dbReference>
<keyword evidence="2" id="KW-1185">Reference proteome</keyword>
<comment type="caution">
    <text evidence="1">The sequence shown here is derived from an EMBL/GenBank/DDBJ whole genome shotgun (WGS) entry which is preliminary data.</text>
</comment>
<protein>
    <submittedName>
        <fullName evidence="1">Uncharacterized protein</fullName>
    </submittedName>
</protein>
<organism evidence="1 2">
    <name type="scientific">Porites evermanni</name>
    <dbReference type="NCBI Taxonomy" id="104178"/>
    <lineage>
        <taxon>Eukaryota</taxon>
        <taxon>Metazoa</taxon>
        <taxon>Cnidaria</taxon>
        <taxon>Anthozoa</taxon>
        <taxon>Hexacorallia</taxon>
        <taxon>Scleractinia</taxon>
        <taxon>Fungiina</taxon>
        <taxon>Poritidae</taxon>
        <taxon>Porites</taxon>
    </lineage>
</organism>
<evidence type="ECO:0000313" key="1">
    <source>
        <dbReference type="EMBL" id="CAH3028944.1"/>
    </source>
</evidence>